<dbReference type="AlphaFoldDB" id="A0AB34ILH9"/>
<sequence length="150" mass="15857">MMADDISSDEIRLQSRDCTKSAVMPAFPVSELLSASPASSRSLIAVDSVRDASATARHVDRTSPFALSSLLFEISTVSSGGASEALRCPSSHSGMPECVLRQLVSSKVCDDSSDDEDTSCKPSVRDAPPPRRRIIALRATAHLRSPPVGG</sequence>
<evidence type="ECO:0000313" key="3">
    <source>
        <dbReference type="Proteomes" id="UP001515480"/>
    </source>
</evidence>
<keyword evidence="3" id="KW-1185">Reference proteome</keyword>
<dbReference type="Proteomes" id="UP001515480">
    <property type="component" value="Unassembled WGS sequence"/>
</dbReference>
<protein>
    <submittedName>
        <fullName evidence="2">Uncharacterized protein</fullName>
    </submittedName>
</protein>
<evidence type="ECO:0000313" key="2">
    <source>
        <dbReference type="EMBL" id="KAL1502897.1"/>
    </source>
</evidence>
<gene>
    <name evidence="2" type="ORF">AB1Y20_010970</name>
</gene>
<accession>A0AB34ILH9</accession>
<feature type="region of interest" description="Disordered" evidence="1">
    <location>
        <begin position="110"/>
        <end position="131"/>
    </location>
</feature>
<evidence type="ECO:0000256" key="1">
    <source>
        <dbReference type="SAM" id="MobiDB-lite"/>
    </source>
</evidence>
<dbReference type="EMBL" id="JBGBPQ010000022">
    <property type="protein sequence ID" value="KAL1502897.1"/>
    <property type="molecule type" value="Genomic_DNA"/>
</dbReference>
<comment type="caution">
    <text evidence="2">The sequence shown here is derived from an EMBL/GenBank/DDBJ whole genome shotgun (WGS) entry which is preliminary data.</text>
</comment>
<reference evidence="2 3" key="1">
    <citation type="journal article" date="2024" name="Science">
        <title>Giant polyketide synthase enzymes in the biosynthesis of giant marine polyether toxins.</title>
        <authorList>
            <person name="Fallon T.R."/>
            <person name="Shende V.V."/>
            <person name="Wierzbicki I.H."/>
            <person name="Pendleton A.L."/>
            <person name="Watervoot N.F."/>
            <person name="Auber R.P."/>
            <person name="Gonzalez D.J."/>
            <person name="Wisecaver J.H."/>
            <person name="Moore B.S."/>
        </authorList>
    </citation>
    <scope>NUCLEOTIDE SEQUENCE [LARGE SCALE GENOMIC DNA]</scope>
    <source>
        <strain evidence="2 3">12B1</strain>
    </source>
</reference>
<name>A0AB34ILH9_PRYPA</name>
<organism evidence="2 3">
    <name type="scientific">Prymnesium parvum</name>
    <name type="common">Toxic golden alga</name>
    <dbReference type="NCBI Taxonomy" id="97485"/>
    <lineage>
        <taxon>Eukaryota</taxon>
        <taxon>Haptista</taxon>
        <taxon>Haptophyta</taxon>
        <taxon>Prymnesiophyceae</taxon>
        <taxon>Prymnesiales</taxon>
        <taxon>Prymnesiaceae</taxon>
        <taxon>Prymnesium</taxon>
    </lineage>
</organism>
<proteinExistence type="predicted"/>